<dbReference type="AlphaFoldDB" id="A0A1J5QBI2"/>
<gene>
    <name evidence="3" type="ORF">GALL_376930</name>
</gene>
<dbReference type="InterPro" id="IPR011528">
    <property type="entry name" value="NERD"/>
</dbReference>
<comment type="caution">
    <text evidence="3">The sequence shown here is derived from an EMBL/GenBank/DDBJ whole genome shotgun (WGS) entry which is preliminary data.</text>
</comment>
<evidence type="ECO:0000313" key="3">
    <source>
        <dbReference type="EMBL" id="OIQ80546.1"/>
    </source>
</evidence>
<reference evidence="3" key="1">
    <citation type="submission" date="2016-10" db="EMBL/GenBank/DDBJ databases">
        <title>Sequence of Gallionella enrichment culture.</title>
        <authorList>
            <person name="Poehlein A."/>
            <person name="Muehling M."/>
            <person name="Daniel R."/>
        </authorList>
    </citation>
    <scope>NUCLEOTIDE SEQUENCE</scope>
</reference>
<protein>
    <submittedName>
        <fullName evidence="3">Nuclease-related domain protein</fullName>
    </submittedName>
</protein>
<feature type="transmembrane region" description="Helical" evidence="1">
    <location>
        <begin position="93"/>
        <end position="113"/>
    </location>
</feature>
<feature type="transmembrane region" description="Helical" evidence="1">
    <location>
        <begin position="62"/>
        <end position="81"/>
    </location>
</feature>
<name>A0A1J5QBI2_9ZZZZ</name>
<feature type="transmembrane region" description="Helical" evidence="1">
    <location>
        <begin position="6"/>
        <end position="30"/>
    </location>
</feature>
<evidence type="ECO:0000259" key="2">
    <source>
        <dbReference type="PROSITE" id="PS50965"/>
    </source>
</evidence>
<organism evidence="3">
    <name type="scientific">mine drainage metagenome</name>
    <dbReference type="NCBI Taxonomy" id="410659"/>
    <lineage>
        <taxon>unclassified sequences</taxon>
        <taxon>metagenomes</taxon>
        <taxon>ecological metagenomes</taxon>
    </lineage>
</organism>
<sequence>MLMTSLLPVAIAMALYILPIGLLLALVKLARRLSRHKDRRNPLTREHLRQPGHTVRAALEDAHFEILATAMATAPLPLFIYVELQGAHWQTTWLVIFGIFIAVGSAQLARKIFLLVRRSRKLQLGLDAEVAVGQELTALMPEGFWVFHDVKGGGPFNVDHVVVGRHGLFAVETKGRAKRIRESGGGHRLTLKDGRLEFPGWVETKPLEQARRNAAWLGEWLSSALGEPIRATPVLAIPGWYIERRSRSDVAVINGKSVAGYFTKSGAAELTEKQVAQIRHQLDARCRDVALHA</sequence>
<dbReference type="Pfam" id="PF08378">
    <property type="entry name" value="NERD"/>
    <property type="match status" value="1"/>
</dbReference>
<evidence type="ECO:0000256" key="1">
    <source>
        <dbReference type="SAM" id="Phobius"/>
    </source>
</evidence>
<keyword evidence="1" id="KW-0472">Membrane</keyword>
<keyword evidence="1" id="KW-1133">Transmembrane helix</keyword>
<feature type="domain" description="NERD" evidence="2">
    <location>
        <begin position="124"/>
        <end position="240"/>
    </location>
</feature>
<dbReference type="PROSITE" id="PS50965">
    <property type="entry name" value="NERD"/>
    <property type="match status" value="1"/>
</dbReference>
<keyword evidence="1" id="KW-0812">Transmembrane</keyword>
<dbReference type="EMBL" id="MLJW01001046">
    <property type="protein sequence ID" value="OIQ80546.1"/>
    <property type="molecule type" value="Genomic_DNA"/>
</dbReference>
<accession>A0A1J5QBI2</accession>
<proteinExistence type="predicted"/>